<gene>
    <name evidence="1" type="ORF">SAMN05444171_1547</name>
</gene>
<dbReference type="EMBL" id="FNTI01000001">
    <property type="protein sequence ID" value="SEC49332.1"/>
    <property type="molecule type" value="Genomic_DNA"/>
</dbReference>
<accession>A0A1H4SYS6</accession>
<dbReference type="RefSeq" id="WP_074817524.1">
    <property type="nucleotide sequence ID" value="NZ_FNTI01000001.1"/>
</dbReference>
<dbReference type="Proteomes" id="UP000183208">
    <property type="component" value="Unassembled WGS sequence"/>
</dbReference>
<name>A0A1H4SYS6_9BRAD</name>
<sequence length="85" mass="9320">MGLVTELYPALELPHDTPISHVRFPARIRNTPIEAGVMTVGEIREMTDRQLLSLQGFEKSSLAPFGVADFSGFVDIRARQAHVGG</sequence>
<protein>
    <submittedName>
        <fullName evidence="1">Uncharacterized protein</fullName>
    </submittedName>
</protein>
<dbReference type="AlphaFoldDB" id="A0A1H4SYS6"/>
<proteinExistence type="predicted"/>
<organism evidence="1 2">
    <name type="scientific">Bradyrhizobium lablabi</name>
    <dbReference type="NCBI Taxonomy" id="722472"/>
    <lineage>
        <taxon>Bacteria</taxon>
        <taxon>Pseudomonadati</taxon>
        <taxon>Pseudomonadota</taxon>
        <taxon>Alphaproteobacteria</taxon>
        <taxon>Hyphomicrobiales</taxon>
        <taxon>Nitrobacteraceae</taxon>
        <taxon>Bradyrhizobium</taxon>
    </lineage>
</organism>
<dbReference type="SUPFAM" id="SSF47789">
    <property type="entry name" value="C-terminal domain of RNA polymerase alpha subunit"/>
    <property type="match status" value="1"/>
</dbReference>
<evidence type="ECO:0000313" key="1">
    <source>
        <dbReference type="EMBL" id="SEC49332.1"/>
    </source>
</evidence>
<reference evidence="1 2" key="1">
    <citation type="submission" date="2016-10" db="EMBL/GenBank/DDBJ databases">
        <authorList>
            <person name="de Groot N.N."/>
        </authorList>
    </citation>
    <scope>NUCLEOTIDE SEQUENCE [LARGE SCALE GENOMIC DNA]</scope>
    <source>
        <strain evidence="1 2">GAS522</strain>
    </source>
</reference>
<dbReference type="Gene3D" id="1.10.150.20">
    <property type="entry name" value="5' to 3' exonuclease, C-terminal subdomain"/>
    <property type="match status" value="1"/>
</dbReference>
<evidence type="ECO:0000313" key="2">
    <source>
        <dbReference type="Proteomes" id="UP000183208"/>
    </source>
</evidence>